<feature type="domain" description="DUF2179" evidence="7">
    <location>
        <begin position="222"/>
        <end position="276"/>
    </location>
</feature>
<evidence type="ECO:0000259" key="7">
    <source>
        <dbReference type="Pfam" id="PF10035"/>
    </source>
</evidence>
<name>A0A395V839_9FIRM</name>
<feature type="transmembrane region" description="Helical" evidence="6">
    <location>
        <begin position="12"/>
        <end position="34"/>
    </location>
</feature>
<dbReference type="InterPro" id="IPR019264">
    <property type="entry name" value="DUF2179"/>
</dbReference>
<feature type="transmembrane region" description="Helical" evidence="6">
    <location>
        <begin position="151"/>
        <end position="168"/>
    </location>
</feature>
<dbReference type="Pfam" id="PF02588">
    <property type="entry name" value="YitT_membrane"/>
    <property type="match status" value="1"/>
</dbReference>
<dbReference type="EMBL" id="QRVL01000003">
    <property type="protein sequence ID" value="RGS41310.1"/>
    <property type="molecule type" value="Genomic_DNA"/>
</dbReference>
<dbReference type="RefSeq" id="WP_118097063.1">
    <property type="nucleotide sequence ID" value="NZ_QRVL01000003.1"/>
</dbReference>
<keyword evidence="4 6" id="KW-1133">Transmembrane helix</keyword>
<keyword evidence="5 6" id="KW-0472">Membrane</keyword>
<evidence type="ECO:0000256" key="1">
    <source>
        <dbReference type="ARBA" id="ARBA00004651"/>
    </source>
</evidence>
<evidence type="ECO:0000256" key="4">
    <source>
        <dbReference type="ARBA" id="ARBA00022989"/>
    </source>
</evidence>
<evidence type="ECO:0000256" key="3">
    <source>
        <dbReference type="ARBA" id="ARBA00022692"/>
    </source>
</evidence>
<dbReference type="Gene3D" id="3.30.70.120">
    <property type="match status" value="1"/>
</dbReference>
<reference evidence="8 9" key="1">
    <citation type="submission" date="2018-08" db="EMBL/GenBank/DDBJ databases">
        <title>A genome reference for cultivated species of the human gut microbiota.</title>
        <authorList>
            <person name="Zou Y."/>
            <person name="Xue W."/>
            <person name="Luo G."/>
        </authorList>
    </citation>
    <scope>NUCLEOTIDE SEQUENCE [LARGE SCALE GENOMIC DNA]</scope>
    <source>
        <strain evidence="8 9">AF22-12AC</strain>
    </source>
</reference>
<keyword evidence="3 6" id="KW-0812">Transmembrane</keyword>
<evidence type="ECO:0000256" key="2">
    <source>
        <dbReference type="ARBA" id="ARBA00022475"/>
    </source>
</evidence>
<dbReference type="GO" id="GO:0005886">
    <property type="term" value="C:plasma membrane"/>
    <property type="evidence" value="ECO:0007669"/>
    <property type="project" value="UniProtKB-SubCell"/>
</dbReference>
<comment type="subcellular location">
    <subcellularLocation>
        <location evidence="1">Cell membrane</location>
        <topology evidence="1">Multi-pass membrane protein</topology>
    </subcellularLocation>
</comment>
<dbReference type="Pfam" id="PF10035">
    <property type="entry name" value="DUF2179"/>
    <property type="match status" value="1"/>
</dbReference>
<comment type="caution">
    <text evidence="8">The sequence shown here is derived from an EMBL/GenBank/DDBJ whole genome shotgun (WGS) entry which is preliminary data.</text>
</comment>
<proteinExistence type="predicted"/>
<dbReference type="CDD" id="cd16380">
    <property type="entry name" value="YitT_C"/>
    <property type="match status" value="1"/>
</dbReference>
<evidence type="ECO:0000256" key="5">
    <source>
        <dbReference type="ARBA" id="ARBA00023136"/>
    </source>
</evidence>
<dbReference type="InterPro" id="IPR003740">
    <property type="entry name" value="YitT"/>
</dbReference>
<dbReference type="PIRSF" id="PIRSF006483">
    <property type="entry name" value="Membrane_protein_YitT"/>
    <property type="match status" value="1"/>
</dbReference>
<evidence type="ECO:0000313" key="9">
    <source>
        <dbReference type="Proteomes" id="UP000266172"/>
    </source>
</evidence>
<accession>A0A395V839</accession>
<dbReference type="PANTHER" id="PTHR33545:SF5">
    <property type="entry name" value="UPF0750 MEMBRANE PROTEIN YITT"/>
    <property type="match status" value="1"/>
</dbReference>
<feature type="transmembrane region" description="Helical" evidence="6">
    <location>
        <begin position="174"/>
        <end position="193"/>
    </location>
</feature>
<dbReference type="InterPro" id="IPR015867">
    <property type="entry name" value="N-reg_PII/ATP_PRibTrfase_C"/>
</dbReference>
<keyword evidence="2" id="KW-1003">Cell membrane</keyword>
<dbReference type="AlphaFoldDB" id="A0A395V839"/>
<protein>
    <submittedName>
        <fullName evidence="8">YitT family protein</fullName>
    </submittedName>
</protein>
<evidence type="ECO:0000256" key="6">
    <source>
        <dbReference type="SAM" id="Phobius"/>
    </source>
</evidence>
<dbReference type="InterPro" id="IPR051461">
    <property type="entry name" value="UPF0750_membrane"/>
</dbReference>
<feature type="transmembrane region" description="Helical" evidence="6">
    <location>
        <begin position="54"/>
        <end position="73"/>
    </location>
</feature>
<evidence type="ECO:0000313" key="8">
    <source>
        <dbReference type="EMBL" id="RGS41310.1"/>
    </source>
</evidence>
<feature type="transmembrane region" description="Helical" evidence="6">
    <location>
        <begin position="109"/>
        <end position="131"/>
    </location>
</feature>
<organism evidence="8 9">
    <name type="scientific">Roseburia hominis</name>
    <dbReference type="NCBI Taxonomy" id="301301"/>
    <lineage>
        <taxon>Bacteria</taxon>
        <taxon>Bacillati</taxon>
        <taxon>Bacillota</taxon>
        <taxon>Clostridia</taxon>
        <taxon>Lachnospirales</taxon>
        <taxon>Lachnospiraceae</taxon>
        <taxon>Roseburia</taxon>
    </lineage>
</organism>
<dbReference type="PANTHER" id="PTHR33545">
    <property type="entry name" value="UPF0750 MEMBRANE PROTEIN YITT-RELATED"/>
    <property type="match status" value="1"/>
</dbReference>
<gene>
    <name evidence="8" type="ORF">DWX93_06570</name>
</gene>
<sequence length="291" mass="32033">MNEFWKRVLETCVVILGNCLYAFGVAMFIVPGGLITGGTTGIALFVHHMMGCSVPVFVLLFNTVMFLIGFAVFGKKFAANTLVSTFSYPVALELFTRLLHGYAITDDMILCMIFGGICIGGAIGVVIRAGASTGGMDIPPLVLNRYFKIPVSKSIYVFDMLILLLQAFDSTGEQLLYGILLVIVYSVVLDKCLMLGTAKMQIKVVSEKIDEIRKAVLTDIDRGVTMLKSETGYMERETEMLLTVVSIQELAKTEKLIHSVDEDAFVVINRVSEVSGRGFSSKKRYLEKENS</sequence>
<dbReference type="Proteomes" id="UP000266172">
    <property type="component" value="Unassembled WGS sequence"/>
</dbReference>